<dbReference type="CDD" id="cd05233">
    <property type="entry name" value="SDR_c"/>
    <property type="match status" value="1"/>
</dbReference>
<evidence type="ECO:0000313" key="4">
    <source>
        <dbReference type="EMBL" id="KAH8689343.1"/>
    </source>
</evidence>
<name>A0AAD4KDX3_9EURO</name>
<reference evidence="4" key="1">
    <citation type="submission" date="2021-12" db="EMBL/GenBank/DDBJ databases">
        <title>Convergent genome expansion in fungi linked to evolution of root-endophyte symbiosis.</title>
        <authorList>
            <consortium name="DOE Joint Genome Institute"/>
            <person name="Ke Y.-H."/>
            <person name="Bonito G."/>
            <person name="Liao H.-L."/>
            <person name="Looney B."/>
            <person name="Rojas-Flechas A."/>
            <person name="Nash J."/>
            <person name="Hameed K."/>
            <person name="Schadt C."/>
            <person name="Martin F."/>
            <person name="Crous P.W."/>
            <person name="Miettinen O."/>
            <person name="Magnuson J.K."/>
            <person name="Labbe J."/>
            <person name="Jacobson D."/>
            <person name="Doktycz M.J."/>
            <person name="Veneault-Fourrey C."/>
            <person name="Kuo A."/>
            <person name="Mondo S."/>
            <person name="Calhoun S."/>
            <person name="Riley R."/>
            <person name="Ohm R."/>
            <person name="LaButti K."/>
            <person name="Andreopoulos B."/>
            <person name="Pangilinan J."/>
            <person name="Nolan M."/>
            <person name="Tritt A."/>
            <person name="Clum A."/>
            <person name="Lipzen A."/>
            <person name="Daum C."/>
            <person name="Barry K."/>
            <person name="Grigoriev I.V."/>
            <person name="Vilgalys R."/>
        </authorList>
    </citation>
    <scope>NUCLEOTIDE SEQUENCE</scope>
    <source>
        <strain evidence="4">PMI_201</strain>
    </source>
</reference>
<keyword evidence="3" id="KW-0560">Oxidoreductase</keyword>
<dbReference type="PANTHER" id="PTHR24321:SF8">
    <property type="entry name" value="ESTRADIOL 17-BETA-DEHYDROGENASE 8-RELATED"/>
    <property type="match status" value="1"/>
</dbReference>
<comment type="similarity">
    <text evidence="1">Belongs to the short-chain dehydrogenases/reductases (SDR) family.</text>
</comment>
<evidence type="ECO:0000256" key="2">
    <source>
        <dbReference type="ARBA" id="ARBA00022857"/>
    </source>
</evidence>
<dbReference type="PRINTS" id="PR00081">
    <property type="entry name" value="GDHRDH"/>
</dbReference>
<evidence type="ECO:0000256" key="1">
    <source>
        <dbReference type="ARBA" id="ARBA00006484"/>
    </source>
</evidence>
<dbReference type="Proteomes" id="UP001201262">
    <property type="component" value="Unassembled WGS sequence"/>
</dbReference>
<keyword evidence="5" id="KW-1185">Reference proteome</keyword>
<dbReference type="InterPro" id="IPR002347">
    <property type="entry name" value="SDR_fam"/>
</dbReference>
<protein>
    <submittedName>
        <fullName evidence="4">Oxidoreductase</fullName>
    </submittedName>
</protein>
<dbReference type="Pfam" id="PF13561">
    <property type="entry name" value="adh_short_C2"/>
    <property type="match status" value="1"/>
</dbReference>
<dbReference type="FunFam" id="3.40.50.720:FF:000084">
    <property type="entry name" value="Short-chain dehydrogenase reductase"/>
    <property type="match status" value="1"/>
</dbReference>
<gene>
    <name evidence="4" type="ORF">BGW36DRAFT_308527</name>
</gene>
<dbReference type="RefSeq" id="XP_046065697.1">
    <property type="nucleotide sequence ID" value="XM_046212338.1"/>
</dbReference>
<dbReference type="AlphaFoldDB" id="A0AAD4KDX3"/>
<evidence type="ECO:0000313" key="5">
    <source>
        <dbReference type="Proteomes" id="UP001201262"/>
    </source>
</evidence>
<proteinExistence type="inferred from homology"/>
<sequence>MATVAGKVFTITGGASGMGAATARLLAERGARAIAVADVSSKGFPDLKHSIAKINPSTELQFTELNVTNPAAVNQWVEDVVAKFGDIHGSANIAGIPQALGVRQAPAILEESNEAWNRVMDVNLNGVFYCTKAEVKAMKDLAPGKRSVVNVASIAARQHIGDVYAYNVSKVACSHFSASVAKDTKPFGIRVNAVLPGATTTPMLKKFITHTKTEEEFEKAWKDWGLDLISAEDVARSIVWLLSEDSHPVYGAEINVGTGLP</sequence>
<dbReference type="InterPro" id="IPR036291">
    <property type="entry name" value="NAD(P)-bd_dom_sf"/>
</dbReference>
<dbReference type="GeneID" id="70242625"/>
<dbReference type="EMBL" id="JAJTJA010000015">
    <property type="protein sequence ID" value="KAH8689343.1"/>
    <property type="molecule type" value="Genomic_DNA"/>
</dbReference>
<organism evidence="4 5">
    <name type="scientific">Talaromyces proteolyticus</name>
    <dbReference type="NCBI Taxonomy" id="1131652"/>
    <lineage>
        <taxon>Eukaryota</taxon>
        <taxon>Fungi</taxon>
        <taxon>Dikarya</taxon>
        <taxon>Ascomycota</taxon>
        <taxon>Pezizomycotina</taxon>
        <taxon>Eurotiomycetes</taxon>
        <taxon>Eurotiomycetidae</taxon>
        <taxon>Eurotiales</taxon>
        <taxon>Trichocomaceae</taxon>
        <taxon>Talaromyces</taxon>
        <taxon>Talaromyces sect. Bacilispori</taxon>
    </lineage>
</organism>
<accession>A0AAD4KDX3</accession>
<dbReference type="GO" id="GO:0016491">
    <property type="term" value="F:oxidoreductase activity"/>
    <property type="evidence" value="ECO:0007669"/>
    <property type="project" value="UniProtKB-KW"/>
</dbReference>
<dbReference type="PANTHER" id="PTHR24321">
    <property type="entry name" value="DEHYDROGENASES, SHORT CHAIN"/>
    <property type="match status" value="1"/>
</dbReference>
<comment type="caution">
    <text evidence="4">The sequence shown here is derived from an EMBL/GenBank/DDBJ whole genome shotgun (WGS) entry which is preliminary data.</text>
</comment>
<keyword evidence="2" id="KW-0521">NADP</keyword>
<dbReference type="SUPFAM" id="SSF51735">
    <property type="entry name" value="NAD(P)-binding Rossmann-fold domains"/>
    <property type="match status" value="1"/>
</dbReference>
<evidence type="ECO:0000256" key="3">
    <source>
        <dbReference type="ARBA" id="ARBA00023002"/>
    </source>
</evidence>
<dbReference type="Gene3D" id="3.40.50.720">
    <property type="entry name" value="NAD(P)-binding Rossmann-like Domain"/>
    <property type="match status" value="1"/>
</dbReference>